<dbReference type="Pfam" id="PF08592">
    <property type="entry name" value="Anthrone_oxy"/>
    <property type="match status" value="1"/>
</dbReference>
<keyword evidence="3" id="KW-1185">Reference proteome</keyword>
<dbReference type="InterPro" id="IPR013901">
    <property type="entry name" value="Anthrone_oxy"/>
</dbReference>
<proteinExistence type="predicted"/>
<organism evidence="2 3">
    <name type="scientific">Absidia repens</name>
    <dbReference type="NCBI Taxonomy" id="90262"/>
    <lineage>
        <taxon>Eukaryota</taxon>
        <taxon>Fungi</taxon>
        <taxon>Fungi incertae sedis</taxon>
        <taxon>Mucoromycota</taxon>
        <taxon>Mucoromycotina</taxon>
        <taxon>Mucoromycetes</taxon>
        <taxon>Mucorales</taxon>
        <taxon>Cunninghamellaceae</taxon>
        <taxon>Absidia</taxon>
    </lineage>
</organism>
<dbReference type="Proteomes" id="UP000193560">
    <property type="component" value="Unassembled WGS sequence"/>
</dbReference>
<dbReference type="OrthoDB" id="5954308at2759"/>
<dbReference type="PANTHER" id="PTHR36535:SF1">
    <property type="entry name" value="DUF1772 DOMAIN-CONTAINING PROTEIN"/>
    <property type="match status" value="1"/>
</dbReference>
<protein>
    <recommendedName>
        <fullName evidence="4">DUF1772-domain-containing protein</fullName>
    </recommendedName>
</protein>
<feature type="transmembrane region" description="Helical" evidence="1">
    <location>
        <begin position="127"/>
        <end position="144"/>
    </location>
</feature>
<reference evidence="2 3" key="1">
    <citation type="submission" date="2016-07" db="EMBL/GenBank/DDBJ databases">
        <title>Pervasive Adenine N6-methylation of Active Genes in Fungi.</title>
        <authorList>
            <consortium name="DOE Joint Genome Institute"/>
            <person name="Mondo S.J."/>
            <person name="Dannebaum R.O."/>
            <person name="Kuo R.C."/>
            <person name="Labutti K."/>
            <person name="Haridas S."/>
            <person name="Kuo A."/>
            <person name="Salamov A."/>
            <person name="Ahrendt S.R."/>
            <person name="Lipzen A."/>
            <person name="Sullivan W."/>
            <person name="Andreopoulos W.B."/>
            <person name="Clum A."/>
            <person name="Lindquist E."/>
            <person name="Daum C."/>
            <person name="Ramamoorthy G.K."/>
            <person name="Gryganskyi A."/>
            <person name="Culley D."/>
            <person name="Magnuson J.K."/>
            <person name="James T.Y."/>
            <person name="O'Malley M.A."/>
            <person name="Stajich J.E."/>
            <person name="Spatafora J.W."/>
            <person name="Visel A."/>
            <person name="Grigoriev I.V."/>
        </authorList>
    </citation>
    <scope>NUCLEOTIDE SEQUENCE [LARGE SCALE GENOMIC DNA]</scope>
    <source>
        <strain evidence="2 3">NRRL 1336</strain>
    </source>
</reference>
<keyword evidence="1" id="KW-0812">Transmembrane</keyword>
<evidence type="ECO:0000313" key="3">
    <source>
        <dbReference type="Proteomes" id="UP000193560"/>
    </source>
</evidence>
<feature type="transmembrane region" description="Helical" evidence="1">
    <location>
        <begin position="12"/>
        <end position="30"/>
    </location>
</feature>
<evidence type="ECO:0000313" key="2">
    <source>
        <dbReference type="EMBL" id="ORZ13468.1"/>
    </source>
</evidence>
<keyword evidence="1" id="KW-0472">Membrane</keyword>
<sequence>MSHLVYARGISLVANGVFSGLGLTMNFVNVPCIKASNDPLPVFTTNYKRASKIGIGSIVLSSVAHFYIYYKTRNQRALWCGILSAVSLPYTVLILRPVNDELFSLAASKSTDYARINQLVSAWDNRQWFRTITGSLAFLLNVFYY</sequence>
<comment type="caution">
    <text evidence="2">The sequence shown here is derived from an EMBL/GenBank/DDBJ whole genome shotgun (WGS) entry which is preliminary data.</text>
</comment>
<dbReference type="AlphaFoldDB" id="A0A1X2IC03"/>
<dbReference type="PANTHER" id="PTHR36535">
    <property type="entry name" value="YALI0E30327P"/>
    <property type="match status" value="1"/>
</dbReference>
<gene>
    <name evidence="2" type="ORF">BCR42DRAFT_64564</name>
</gene>
<dbReference type="EMBL" id="MCGE01000016">
    <property type="protein sequence ID" value="ORZ13468.1"/>
    <property type="molecule type" value="Genomic_DNA"/>
</dbReference>
<keyword evidence="1" id="KW-1133">Transmembrane helix</keyword>
<feature type="transmembrane region" description="Helical" evidence="1">
    <location>
        <begin position="77"/>
        <end position="95"/>
    </location>
</feature>
<name>A0A1X2IC03_9FUNG</name>
<feature type="transmembrane region" description="Helical" evidence="1">
    <location>
        <begin position="50"/>
        <end position="70"/>
    </location>
</feature>
<evidence type="ECO:0000256" key="1">
    <source>
        <dbReference type="SAM" id="Phobius"/>
    </source>
</evidence>
<evidence type="ECO:0008006" key="4">
    <source>
        <dbReference type="Google" id="ProtNLM"/>
    </source>
</evidence>
<accession>A0A1X2IC03</accession>